<evidence type="ECO:0000259" key="1">
    <source>
        <dbReference type="Pfam" id="PF02223"/>
    </source>
</evidence>
<dbReference type="InterPro" id="IPR027417">
    <property type="entry name" value="P-loop_NTPase"/>
</dbReference>
<dbReference type="Pfam" id="PF02223">
    <property type="entry name" value="Thymidylate_kin"/>
    <property type="match status" value="1"/>
</dbReference>
<protein>
    <recommendedName>
        <fullName evidence="1">Thymidylate kinase-like domain-containing protein</fullName>
    </recommendedName>
</protein>
<organism evidence="2 3">
    <name type="scientific">Candidatus Portnoybacteria bacterium RBG_13_40_8</name>
    <dbReference type="NCBI Taxonomy" id="1801990"/>
    <lineage>
        <taxon>Bacteria</taxon>
        <taxon>Candidatus Portnoyibacteriota</taxon>
    </lineage>
</organism>
<dbReference type="Gene3D" id="3.40.50.300">
    <property type="entry name" value="P-loop containing nucleotide triphosphate hydrolases"/>
    <property type="match status" value="1"/>
</dbReference>
<name>A0A1G2F3V2_9BACT</name>
<reference evidence="2 3" key="1">
    <citation type="journal article" date="2016" name="Nat. Commun.">
        <title>Thousands of microbial genomes shed light on interconnected biogeochemical processes in an aquifer system.</title>
        <authorList>
            <person name="Anantharaman K."/>
            <person name="Brown C.T."/>
            <person name="Hug L.A."/>
            <person name="Sharon I."/>
            <person name="Castelle C.J."/>
            <person name="Probst A.J."/>
            <person name="Thomas B.C."/>
            <person name="Singh A."/>
            <person name="Wilkins M.J."/>
            <person name="Karaoz U."/>
            <person name="Brodie E.L."/>
            <person name="Williams K.H."/>
            <person name="Hubbard S.S."/>
            <person name="Banfield J.F."/>
        </authorList>
    </citation>
    <scope>NUCLEOTIDE SEQUENCE [LARGE SCALE GENOMIC DNA]</scope>
</reference>
<dbReference type="InterPro" id="IPR039430">
    <property type="entry name" value="Thymidylate_kin-like_dom"/>
</dbReference>
<gene>
    <name evidence="2" type="ORF">A2V69_02380</name>
</gene>
<evidence type="ECO:0000313" key="3">
    <source>
        <dbReference type="Proteomes" id="UP000177810"/>
    </source>
</evidence>
<dbReference type="EMBL" id="MHMT01000019">
    <property type="protein sequence ID" value="OGZ32442.1"/>
    <property type="molecule type" value="Genomic_DNA"/>
</dbReference>
<dbReference type="SUPFAM" id="SSF52540">
    <property type="entry name" value="P-loop containing nucleoside triphosphate hydrolases"/>
    <property type="match status" value="1"/>
</dbReference>
<dbReference type="STRING" id="1801990.A2V69_02380"/>
<dbReference type="Proteomes" id="UP000177810">
    <property type="component" value="Unassembled WGS sequence"/>
</dbReference>
<feature type="domain" description="Thymidylate kinase-like" evidence="1">
    <location>
        <begin position="15"/>
        <end position="182"/>
    </location>
</feature>
<dbReference type="AlphaFoldDB" id="A0A1G2F3V2"/>
<comment type="caution">
    <text evidence="2">The sequence shown here is derived from an EMBL/GenBank/DDBJ whole genome shotgun (WGS) entry which is preliminary data.</text>
</comment>
<evidence type="ECO:0000313" key="2">
    <source>
        <dbReference type="EMBL" id="OGZ32442.1"/>
    </source>
</evidence>
<accession>A0A1G2F3V2</accession>
<sequence length="206" mass="24173">MKKHNKNKKGLFVVFEGIDMTGKTTIAKGVVEKLKNKTNIIYQKGICSKTWIGRISCHYPSTFLFLMELIYLSIRNYFKIKKGINIIQDRYFASIACYLPITKRFYNSLILKIGRIVLPKPDMLIYCTASKETIIQRLKKDCEKNKYHKWLIDNPEYIDIRKKAYEKYFQQFEGKKIIMDTSFCTLKNSIAEISNLIQAAVDRKVL</sequence>
<proteinExistence type="predicted"/>